<evidence type="ECO:0000256" key="4">
    <source>
        <dbReference type="SAM" id="Coils"/>
    </source>
</evidence>
<dbReference type="CDD" id="cd17262">
    <property type="entry name" value="RMtype1_S_Aco12261I-TRD2-CR2"/>
    <property type="match status" value="1"/>
</dbReference>
<feature type="coiled-coil region" evidence="4">
    <location>
        <begin position="183"/>
        <end position="210"/>
    </location>
</feature>
<reference evidence="6 7" key="1">
    <citation type="journal article" date="2005" name="J. Bacteriol.">
        <title>Insights on evolution of virulence and resistance from the complete genome analysis of an early methicillin-resistant Staphylococcus aureus strain and a biofilm-producing methicillin-resistant Staphylococcus epidermidis strain.</title>
        <authorList>
            <person name="Gill S.R."/>
            <person name="Fouts D.E."/>
            <person name="Archer G.L."/>
            <person name="Mongodin E.F."/>
            <person name="Deboy R.T."/>
            <person name="Ravel J."/>
            <person name="Paulsen I.T."/>
            <person name="Kolonay J.F."/>
            <person name="Brinkac L."/>
            <person name="Beanan M."/>
            <person name="Dodson R.J."/>
            <person name="Daugherty S.C."/>
            <person name="Madupu R."/>
            <person name="Angiuoli S.V."/>
            <person name="Durkin A.S."/>
            <person name="Haft D.H."/>
            <person name="Vamathevan J."/>
            <person name="Khouri H."/>
            <person name="Utterback T."/>
            <person name="Lee C."/>
            <person name="Dimitrov G."/>
            <person name="Jiang L."/>
            <person name="Qin H."/>
            <person name="Weidman J."/>
            <person name="Tran K."/>
            <person name="Kang K."/>
            <person name="Hance I.R."/>
            <person name="Nelson K.E."/>
            <person name="Fraser C.M."/>
        </authorList>
    </citation>
    <scope>NUCLEOTIDE SEQUENCE [LARGE SCALE GENOMIC DNA]</scope>
    <source>
        <strain evidence="6 7">COL</strain>
    </source>
</reference>
<dbReference type="PANTHER" id="PTHR30408">
    <property type="entry name" value="TYPE-1 RESTRICTION ENZYME ECOKI SPECIFICITY PROTEIN"/>
    <property type="match status" value="1"/>
</dbReference>
<evidence type="ECO:0000256" key="2">
    <source>
        <dbReference type="ARBA" id="ARBA00022747"/>
    </source>
</evidence>
<name>A0A0H2WWC4_STAAC</name>
<dbReference type="Gene3D" id="3.90.220.20">
    <property type="entry name" value="DNA methylase specificity domains"/>
    <property type="match status" value="2"/>
</dbReference>
<feature type="domain" description="Type I restriction modification DNA specificity" evidence="5">
    <location>
        <begin position="20"/>
        <end position="201"/>
    </location>
</feature>
<keyword evidence="4" id="KW-0175">Coiled coil</keyword>
<dbReference type="GO" id="GO:0003677">
    <property type="term" value="F:DNA binding"/>
    <property type="evidence" value="ECO:0007669"/>
    <property type="project" value="UniProtKB-KW"/>
</dbReference>
<evidence type="ECO:0000313" key="7">
    <source>
        <dbReference type="Proteomes" id="UP000000530"/>
    </source>
</evidence>
<feature type="domain" description="Type I restriction modification DNA specificity" evidence="5">
    <location>
        <begin position="228"/>
        <end position="380"/>
    </location>
</feature>
<dbReference type="RefSeq" id="WP_000072576.1">
    <property type="nucleotide sequence ID" value="NC_002951.2"/>
</dbReference>
<dbReference type="Pfam" id="PF01420">
    <property type="entry name" value="Methylase_S"/>
    <property type="match status" value="2"/>
</dbReference>
<protein>
    <submittedName>
        <fullName evidence="6">Type I restriction-modification enzyme, S subunit, EcoA family</fullName>
    </submittedName>
</protein>
<dbReference type="AlphaFoldDB" id="A0A0H2WWC4"/>
<evidence type="ECO:0000256" key="1">
    <source>
        <dbReference type="ARBA" id="ARBA00010923"/>
    </source>
</evidence>
<sequence length="399" mass="46468">MSNTQKKNVPELRFPGFEGEWEEKKLGNLTTKIGSGKTPKGGSENYTNKGIPFLRSQNIRNGKLNLNDLVYISKDIDDEMKNSRTYYGDVLLNITGASIGRTAINSIVETHANLNQHVCIIRLKKEYYYNFFGQYLLSRKGKRKIFLAQSGGSREGLNFKEIANLKIFTPTIFEEQQKIGKFFSKLDRQIELEEQKLELLQQQKKGYMQKIFTQELRFKDENGEEYPEWENKFIKDIFIFENNRRKPITSSLREKGLYPYYGATGIIDYVKDYLFNNEERLLIGEDGAKWGQFETSSFIANGQYWVNNHAHVVKSNDHNLFFMNYYLNFKELRAFVTGNAPAKLTHANLCNINLKIPCLTEQDKVSALLKSIDNKMNNQMNRIELLKERKKGLLQKMFI</sequence>
<gene>
    <name evidence="6" type="primary">hsdS</name>
    <name evidence="6" type="ordered locus">SACOL1861</name>
</gene>
<accession>A0A0H2WWC4</accession>
<dbReference type="HOGENOM" id="CLU_021095_0_0_9"/>
<dbReference type="InterPro" id="IPR000055">
    <property type="entry name" value="Restrct_endonuc_typeI_TRD"/>
</dbReference>
<dbReference type="Proteomes" id="UP000000530">
    <property type="component" value="Chromosome"/>
</dbReference>
<dbReference type="InterPro" id="IPR044946">
    <property type="entry name" value="Restrct_endonuc_typeI_TRD_sf"/>
</dbReference>
<feature type="coiled-coil region" evidence="4">
    <location>
        <begin position="369"/>
        <end position="396"/>
    </location>
</feature>
<dbReference type="REBASE" id="10757">
    <property type="entry name" value="S.SauCOLORF1862P"/>
</dbReference>
<evidence type="ECO:0000259" key="5">
    <source>
        <dbReference type="Pfam" id="PF01420"/>
    </source>
</evidence>
<dbReference type="InterPro" id="IPR052021">
    <property type="entry name" value="Type-I_RS_S_subunit"/>
</dbReference>
<proteinExistence type="inferred from homology"/>
<organism evidence="6 7">
    <name type="scientific">Staphylococcus aureus (strain COL)</name>
    <dbReference type="NCBI Taxonomy" id="93062"/>
    <lineage>
        <taxon>Bacteria</taxon>
        <taxon>Bacillati</taxon>
        <taxon>Bacillota</taxon>
        <taxon>Bacilli</taxon>
        <taxon>Bacillales</taxon>
        <taxon>Staphylococcaceae</taxon>
        <taxon>Staphylococcus</taxon>
    </lineage>
</organism>
<comment type="similarity">
    <text evidence="1">Belongs to the type-I restriction system S methylase family.</text>
</comment>
<dbReference type="SMR" id="A0A0H2WWC4"/>
<dbReference type="PANTHER" id="PTHR30408:SF12">
    <property type="entry name" value="TYPE I RESTRICTION ENZYME MJAVIII SPECIFICITY SUBUNIT"/>
    <property type="match status" value="1"/>
</dbReference>
<dbReference type="Gene3D" id="1.10.287.1120">
    <property type="entry name" value="Bipartite methylase S protein"/>
    <property type="match status" value="1"/>
</dbReference>
<keyword evidence="2" id="KW-0680">Restriction system</keyword>
<dbReference type="GO" id="GO:0009307">
    <property type="term" value="P:DNA restriction-modification system"/>
    <property type="evidence" value="ECO:0007669"/>
    <property type="project" value="UniProtKB-KW"/>
</dbReference>
<evidence type="ECO:0000256" key="3">
    <source>
        <dbReference type="ARBA" id="ARBA00023125"/>
    </source>
</evidence>
<keyword evidence="3" id="KW-0238">DNA-binding</keyword>
<dbReference type="SUPFAM" id="SSF116734">
    <property type="entry name" value="DNA methylase specificity domain"/>
    <property type="match status" value="2"/>
</dbReference>
<dbReference type="KEGG" id="sac:SACOL1861"/>
<evidence type="ECO:0000313" key="6">
    <source>
        <dbReference type="EMBL" id="AAW36876.1"/>
    </source>
</evidence>
<dbReference type="EMBL" id="CP000046">
    <property type="protein sequence ID" value="AAW36876.1"/>
    <property type="molecule type" value="Genomic_DNA"/>
</dbReference>